<dbReference type="EMBL" id="AYSL01000436">
    <property type="protein sequence ID" value="KTF07613.1"/>
    <property type="molecule type" value="Genomic_DNA"/>
</dbReference>
<accession>A0A1B6NW62</accession>
<reference evidence="1" key="1">
    <citation type="submission" date="2013-11" db="EMBL/GenBank/DDBJ databases">
        <title>Microbial diversity, functional groups and degradation webs in Northern and Southern Mediterranean and Red Sea marine crude oil polluted sites.</title>
        <authorList>
            <person name="Daffonchio D."/>
            <person name="Mapelli F."/>
            <person name="Ferrer M."/>
            <person name="Richter M."/>
            <person name="Cherif A."/>
            <person name="Malkawi H.I."/>
            <person name="Yakimov M.M."/>
            <person name="Abdel-Fattah Y.R."/>
            <person name="Blaghen M."/>
            <person name="Golyshin P.N."/>
            <person name="Kalogerakis N."/>
            <person name="Boon N."/>
            <person name="Magagnini M."/>
            <person name="Fava F."/>
        </authorList>
    </citation>
    <scope>NUCLEOTIDE SEQUENCE</scope>
</reference>
<protein>
    <submittedName>
        <fullName evidence="1">Uncharacterized protein</fullName>
    </submittedName>
</protein>
<dbReference type="AlphaFoldDB" id="A0A1B6NW62"/>
<comment type="caution">
    <text evidence="1">The sequence shown here is derived from an EMBL/GenBank/DDBJ whole genome shotgun (WGS) entry which is preliminary data.</text>
</comment>
<evidence type="ECO:0000313" key="1">
    <source>
        <dbReference type="EMBL" id="KTF07613.1"/>
    </source>
</evidence>
<proteinExistence type="predicted"/>
<organism evidence="1">
    <name type="scientific">marine sediment metagenome</name>
    <dbReference type="NCBI Taxonomy" id="412755"/>
    <lineage>
        <taxon>unclassified sequences</taxon>
        <taxon>metagenomes</taxon>
        <taxon>ecological metagenomes</taxon>
    </lineage>
</organism>
<name>A0A1B6NW62_9ZZZZ</name>
<gene>
    <name evidence="1" type="ORF">MGSAQ_000891</name>
</gene>
<sequence>MQIAITLFYLRKRFEIRHIFAKDSDRLAGSWLWRVVTDITLDTRKNNGFVLLSYC</sequence>